<evidence type="ECO:0000259" key="1">
    <source>
        <dbReference type="Pfam" id="PF20466"/>
    </source>
</evidence>
<dbReference type="EMBL" id="JACIJF010000004">
    <property type="protein sequence ID" value="MBB5710600.1"/>
    <property type="molecule type" value="Genomic_DNA"/>
</dbReference>
<organism evidence="2 3">
    <name type="scientific">Sphingomonas xinjiangensis</name>
    <dbReference type="NCBI Taxonomy" id="643568"/>
    <lineage>
        <taxon>Bacteria</taxon>
        <taxon>Pseudomonadati</taxon>
        <taxon>Pseudomonadota</taxon>
        <taxon>Alphaproteobacteria</taxon>
        <taxon>Sphingomonadales</taxon>
        <taxon>Sphingomonadaceae</taxon>
        <taxon>Sphingomonas</taxon>
    </lineage>
</organism>
<gene>
    <name evidence="2" type="ORF">FHT02_001831</name>
</gene>
<evidence type="ECO:0000313" key="3">
    <source>
        <dbReference type="Proteomes" id="UP000527143"/>
    </source>
</evidence>
<sequence>MIAAGQARRSGFVSTKAIAKNVNLPVLQRLSADARIYNAWQNEPWVVDGAAVRVSLVCFAAPEERTNRLWLDGQPATQINPNLTSGQDTSTVAKLRENANSVFIGVQQSGPLSIPRELAIDWLSLPLNPNGRSNKDVLSAYASTDNIVGRPPEEFLIDFPQGLDESSASEFEEPFEYLNRAVYDPHREGTSVPFPTYRRSTAGQNPKWWEAHRCRPSMRAALEPVDSYLATGETTEHRVFRFLPSYLIPDKSLYAFPYAGMIGFGVLQSTLHEVWCTYFGNRIGAGNQRRYNASFVYLTFPFPEGLTPDIPAADYADDPRAQAIATAAARLNELRENWLNPADLVVRVPEVVPGYPDRILPKDEEAAKELKKRTLTNLYNARPQWLANAHAALDAAVADAYGWGDDWRAGLLTDDEILARLFRLNQQRAAGSAG</sequence>
<reference evidence="2 3" key="1">
    <citation type="submission" date="2020-08" db="EMBL/GenBank/DDBJ databases">
        <title>Genomic Encyclopedia of Type Strains, Phase IV (KMG-IV): sequencing the most valuable type-strain genomes for metagenomic binning, comparative biology and taxonomic classification.</title>
        <authorList>
            <person name="Goeker M."/>
        </authorList>
    </citation>
    <scope>NUCLEOTIDE SEQUENCE [LARGE SCALE GENOMIC DNA]</scope>
    <source>
        <strain evidence="2 3">DSM 26736</strain>
    </source>
</reference>
<dbReference type="Pfam" id="PF20466">
    <property type="entry name" value="MmeI_TRD"/>
    <property type="match status" value="1"/>
</dbReference>
<comment type="caution">
    <text evidence="2">The sequence shown here is derived from an EMBL/GenBank/DDBJ whole genome shotgun (WGS) entry which is preliminary data.</text>
</comment>
<dbReference type="Proteomes" id="UP000527143">
    <property type="component" value="Unassembled WGS sequence"/>
</dbReference>
<feature type="domain" description="MmeI-like target recognition" evidence="1">
    <location>
        <begin position="234"/>
        <end position="304"/>
    </location>
</feature>
<accession>A0A840YM74</accession>
<name>A0A840YM74_9SPHN</name>
<protein>
    <recommendedName>
        <fullName evidence="1">MmeI-like target recognition domain-containing protein</fullName>
    </recommendedName>
</protein>
<keyword evidence="3" id="KW-1185">Reference proteome</keyword>
<dbReference type="InterPro" id="IPR046820">
    <property type="entry name" value="MmeI_TRD"/>
</dbReference>
<evidence type="ECO:0000313" key="2">
    <source>
        <dbReference type="EMBL" id="MBB5710600.1"/>
    </source>
</evidence>
<proteinExistence type="predicted"/>
<dbReference type="RefSeq" id="WP_221239385.1">
    <property type="nucleotide sequence ID" value="NZ_JACIJF010000004.1"/>
</dbReference>
<dbReference type="AlphaFoldDB" id="A0A840YM74"/>